<dbReference type="OrthoDB" id="2202621at2759"/>
<dbReference type="EMBL" id="LUGH01002567">
    <property type="protein sequence ID" value="OBZ80113.1"/>
    <property type="molecule type" value="Genomic_DNA"/>
</dbReference>
<organism evidence="1 2">
    <name type="scientific">Choanephora cucurbitarum</name>
    <dbReference type="NCBI Taxonomy" id="101091"/>
    <lineage>
        <taxon>Eukaryota</taxon>
        <taxon>Fungi</taxon>
        <taxon>Fungi incertae sedis</taxon>
        <taxon>Mucoromycota</taxon>
        <taxon>Mucoromycotina</taxon>
        <taxon>Mucoromycetes</taxon>
        <taxon>Mucorales</taxon>
        <taxon>Mucorineae</taxon>
        <taxon>Choanephoraceae</taxon>
        <taxon>Choanephoroideae</taxon>
        <taxon>Choanephora</taxon>
    </lineage>
</organism>
<comment type="caution">
    <text evidence="1">The sequence shown here is derived from an EMBL/GenBank/DDBJ whole genome shotgun (WGS) entry which is preliminary data.</text>
</comment>
<keyword evidence="2" id="KW-1185">Reference proteome</keyword>
<accession>A0A1C7MTB8</accession>
<feature type="non-terminal residue" evidence="1">
    <location>
        <position position="130"/>
    </location>
</feature>
<proteinExistence type="predicted"/>
<reference evidence="1 2" key="1">
    <citation type="submission" date="2016-03" db="EMBL/GenBank/DDBJ databases">
        <title>Choanephora cucurbitarum.</title>
        <authorList>
            <person name="Min B."/>
            <person name="Park H."/>
            <person name="Park J.-H."/>
            <person name="Shin H.-D."/>
            <person name="Choi I.-G."/>
        </authorList>
    </citation>
    <scope>NUCLEOTIDE SEQUENCE [LARGE SCALE GENOMIC DNA]</scope>
    <source>
        <strain evidence="1 2">KUS-F28377</strain>
    </source>
</reference>
<protein>
    <submittedName>
        <fullName evidence="1">Uncharacterized protein</fullName>
    </submittedName>
</protein>
<name>A0A1C7MTB8_9FUNG</name>
<feature type="non-terminal residue" evidence="1">
    <location>
        <position position="1"/>
    </location>
</feature>
<dbReference type="Proteomes" id="UP000093000">
    <property type="component" value="Unassembled WGS sequence"/>
</dbReference>
<sequence>QGQRNIFKCLNVDLLPKVGSDSVLTGKHFKTLDTYRRIIGKNSTTTVWYDICPYGCYLYPVGDSTELTCPNENCAAVNVENRDPTMPLPALVAQQQMAYTSISQALTQLYVDDDRSEMLSYRDLFLIILR</sequence>
<dbReference type="AlphaFoldDB" id="A0A1C7MTB8"/>
<gene>
    <name evidence="1" type="ORF">A0J61_11839</name>
</gene>
<evidence type="ECO:0000313" key="2">
    <source>
        <dbReference type="Proteomes" id="UP000093000"/>
    </source>
</evidence>
<dbReference type="InParanoid" id="A0A1C7MTB8"/>
<evidence type="ECO:0000313" key="1">
    <source>
        <dbReference type="EMBL" id="OBZ80113.1"/>
    </source>
</evidence>